<feature type="transmembrane region" description="Helical" evidence="2">
    <location>
        <begin position="313"/>
        <end position="334"/>
    </location>
</feature>
<sequence length="353" mass="39334">MGITLPVNFDWKRILKIGGVALIALILITLAVKLVGSTVGTFTKRGSVSVTQGSLGNSVSYGLGEKYSEDAAYGVAGGVPELSVRNIAPIPPDSGGATGNDAEEYEVTDYRGTIETRSKDEACRTLFDLKAKEYVIFENANTYDRGCNFTFKVARDHVEEIVAAVKALKPKELVENTHTIKKQVEDFTSEIDILQKKQAVIEDTLNKAMSAYDEITILATQTRDAESLARIINSKIQTIERLTQERLNVSTQLDRLARAKAEQLDKLEYTYFYLTVVENKFVDAKNLKDSWKAAIKAFVRDVNMVAQDVSVNLVTLFLKVLQYLLYAFIILIIVKHSWNLAKRIWKGQSPPQA</sequence>
<keyword evidence="1" id="KW-0175">Coiled coil</keyword>
<comment type="caution">
    <text evidence="3">The sequence shown here is derived from an EMBL/GenBank/DDBJ whole genome shotgun (WGS) entry which is preliminary data.</text>
</comment>
<protein>
    <submittedName>
        <fullName evidence="3">Uncharacterized protein</fullName>
    </submittedName>
</protein>
<feature type="coiled-coil region" evidence="1">
    <location>
        <begin position="225"/>
        <end position="259"/>
    </location>
</feature>
<keyword evidence="2" id="KW-0812">Transmembrane</keyword>
<keyword evidence="2" id="KW-0472">Membrane</keyword>
<keyword evidence="2" id="KW-1133">Transmembrane helix</keyword>
<dbReference type="AlphaFoldDB" id="A0A1F7VET2"/>
<dbReference type="EMBL" id="MGER01000003">
    <property type="protein sequence ID" value="OGL89006.1"/>
    <property type="molecule type" value="Genomic_DNA"/>
</dbReference>
<reference evidence="3 4" key="1">
    <citation type="journal article" date="2016" name="Nat. Commun.">
        <title>Thousands of microbial genomes shed light on interconnected biogeochemical processes in an aquifer system.</title>
        <authorList>
            <person name="Anantharaman K."/>
            <person name="Brown C.T."/>
            <person name="Hug L.A."/>
            <person name="Sharon I."/>
            <person name="Castelle C.J."/>
            <person name="Probst A.J."/>
            <person name="Thomas B.C."/>
            <person name="Singh A."/>
            <person name="Wilkins M.J."/>
            <person name="Karaoz U."/>
            <person name="Brodie E.L."/>
            <person name="Williams K.H."/>
            <person name="Hubbard S.S."/>
            <person name="Banfield J.F."/>
        </authorList>
    </citation>
    <scope>NUCLEOTIDE SEQUENCE [LARGE SCALE GENOMIC DNA]</scope>
</reference>
<accession>A0A1F7VET2</accession>
<feature type="transmembrane region" description="Helical" evidence="2">
    <location>
        <begin position="14"/>
        <end position="35"/>
    </location>
</feature>
<proteinExistence type="predicted"/>
<dbReference type="Proteomes" id="UP000178264">
    <property type="component" value="Unassembled WGS sequence"/>
</dbReference>
<organism evidence="3 4">
    <name type="scientific">Candidatus Uhrbacteria bacterium RIFCSPLOWO2_02_FULL_49_11</name>
    <dbReference type="NCBI Taxonomy" id="1802409"/>
    <lineage>
        <taxon>Bacteria</taxon>
        <taxon>Candidatus Uhriibacteriota</taxon>
    </lineage>
</organism>
<evidence type="ECO:0000256" key="2">
    <source>
        <dbReference type="SAM" id="Phobius"/>
    </source>
</evidence>
<evidence type="ECO:0000313" key="3">
    <source>
        <dbReference type="EMBL" id="OGL89006.1"/>
    </source>
</evidence>
<gene>
    <name evidence="3" type="ORF">A3I42_04740</name>
</gene>
<name>A0A1F7VET2_9BACT</name>
<evidence type="ECO:0000313" key="4">
    <source>
        <dbReference type="Proteomes" id="UP000178264"/>
    </source>
</evidence>
<evidence type="ECO:0000256" key="1">
    <source>
        <dbReference type="SAM" id="Coils"/>
    </source>
</evidence>